<protein>
    <submittedName>
        <fullName evidence="6">Low molecular weight phosphatase family protein</fullName>
    </submittedName>
</protein>
<dbReference type="Gene3D" id="3.40.50.2300">
    <property type="match status" value="1"/>
</dbReference>
<feature type="active site" evidence="4">
    <location>
        <position position="15"/>
    </location>
</feature>
<dbReference type="GO" id="GO:0004725">
    <property type="term" value="F:protein tyrosine phosphatase activity"/>
    <property type="evidence" value="ECO:0007669"/>
    <property type="project" value="InterPro"/>
</dbReference>
<dbReference type="OrthoDB" id="9784339at2"/>
<evidence type="ECO:0000259" key="5">
    <source>
        <dbReference type="SMART" id="SM00226"/>
    </source>
</evidence>
<feature type="domain" description="Phosphotyrosine protein phosphatase I" evidence="5">
    <location>
        <begin position="3"/>
        <end position="138"/>
    </location>
</feature>
<comment type="caution">
    <text evidence="6">The sequence shown here is derived from an EMBL/GenBank/DDBJ whole genome shotgun (WGS) entry which is preliminary data.</text>
</comment>
<dbReference type="Pfam" id="PF01451">
    <property type="entry name" value="LMWPc"/>
    <property type="match status" value="1"/>
</dbReference>
<dbReference type="PANTHER" id="PTHR11717:SF31">
    <property type="entry name" value="LOW MOLECULAR WEIGHT PROTEIN-TYROSINE-PHOSPHATASE ETP-RELATED"/>
    <property type="match status" value="1"/>
</dbReference>
<feature type="active site" description="Nucleophile" evidence="4">
    <location>
        <position position="9"/>
    </location>
</feature>
<comment type="similarity">
    <text evidence="1">Belongs to the low molecular weight phosphotyrosine protein phosphatase family.</text>
</comment>
<dbReference type="Proteomes" id="UP000377595">
    <property type="component" value="Unassembled WGS sequence"/>
</dbReference>
<keyword evidence="2" id="KW-0378">Hydrolase</keyword>
<dbReference type="InterPro" id="IPR023485">
    <property type="entry name" value="Ptyr_pPase"/>
</dbReference>
<reference evidence="6 7" key="1">
    <citation type="submission" date="2019-10" db="EMBL/GenBank/DDBJ databases">
        <title>Whole genome shotgun sequence of Acrocarpospora pleiomorpha NBRC 16267.</title>
        <authorList>
            <person name="Ichikawa N."/>
            <person name="Kimura A."/>
            <person name="Kitahashi Y."/>
            <person name="Komaki H."/>
            <person name="Oguchi A."/>
        </authorList>
    </citation>
    <scope>NUCLEOTIDE SEQUENCE [LARGE SCALE GENOMIC DNA]</scope>
    <source>
        <strain evidence="6 7">NBRC 16267</strain>
    </source>
</reference>
<dbReference type="InterPro" id="IPR017867">
    <property type="entry name" value="Tyr_phospatase_low_mol_wt"/>
</dbReference>
<keyword evidence="7" id="KW-1185">Reference proteome</keyword>
<dbReference type="RefSeq" id="WP_155349567.1">
    <property type="nucleotide sequence ID" value="NZ_BLAF01000056.1"/>
</dbReference>
<dbReference type="InterPro" id="IPR036196">
    <property type="entry name" value="Ptyr_pPase_sf"/>
</dbReference>
<evidence type="ECO:0000256" key="1">
    <source>
        <dbReference type="ARBA" id="ARBA00011063"/>
    </source>
</evidence>
<evidence type="ECO:0000256" key="4">
    <source>
        <dbReference type="PIRSR" id="PIRSR617867-1"/>
    </source>
</evidence>
<evidence type="ECO:0000256" key="2">
    <source>
        <dbReference type="ARBA" id="ARBA00022801"/>
    </source>
</evidence>
<gene>
    <name evidence="6" type="ORF">Aple_076440</name>
</gene>
<name>A0A5M3XU29_9ACTN</name>
<dbReference type="SUPFAM" id="SSF52788">
    <property type="entry name" value="Phosphotyrosine protein phosphatases I"/>
    <property type="match status" value="1"/>
</dbReference>
<organism evidence="6 7">
    <name type="scientific">Acrocarpospora pleiomorpha</name>
    <dbReference type="NCBI Taxonomy" id="90975"/>
    <lineage>
        <taxon>Bacteria</taxon>
        <taxon>Bacillati</taxon>
        <taxon>Actinomycetota</taxon>
        <taxon>Actinomycetes</taxon>
        <taxon>Streptosporangiales</taxon>
        <taxon>Streptosporangiaceae</taxon>
        <taxon>Acrocarpospora</taxon>
    </lineage>
</organism>
<sequence length="191" mass="20208">MGFRVLFVCTGNICRSPIAECLTRAALAAVSGVEVGSAGTRTVAGVPISAGAREVLRRMGAEVGEFVSRPLESEMVVEADLVLTATRRHRAEVVTRVPASVGRVFTIAEFGALVRAVPEGLVMRFLEAEERGRALLAEAAARRGMVRVVEPDVVDPIGRSGRVYRAVGRRIAAELSVPLRLLAGGTESASN</sequence>
<dbReference type="SMART" id="SM00226">
    <property type="entry name" value="LMWPc"/>
    <property type="match status" value="1"/>
</dbReference>
<dbReference type="PRINTS" id="PR00719">
    <property type="entry name" value="LMWPTPASE"/>
</dbReference>
<dbReference type="PANTHER" id="PTHR11717">
    <property type="entry name" value="LOW MOLECULAR WEIGHT PROTEIN TYROSINE PHOSPHATASE"/>
    <property type="match status" value="1"/>
</dbReference>
<proteinExistence type="inferred from homology"/>
<dbReference type="EMBL" id="BLAF01000056">
    <property type="protein sequence ID" value="GES24745.1"/>
    <property type="molecule type" value="Genomic_DNA"/>
</dbReference>
<accession>A0A5M3XU29</accession>
<evidence type="ECO:0000313" key="6">
    <source>
        <dbReference type="EMBL" id="GES24745.1"/>
    </source>
</evidence>
<dbReference type="InterPro" id="IPR050438">
    <property type="entry name" value="LMW_PTPase"/>
</dbReference>
<evidence type="ECO:0000313" key="7">
    <source>
        <dbReference type="Proteomes" id="UP000377595"/>
    </source>
</evidence>
<dbReference type="AlphaFoldDB" id="A0A5M3XU29"/>
<keyword evidence="3" id="KW-0904">Protein phosphatase</keyword>
<evidence type="ECO:0000256" key="3">
    <source>
        <dbReference type="ARBA" id="ARBA00022912"/>
    </source>
</evidence>